<sequence length="177" mass="19739">MAIGNQSRRVAAILGDGDHDIRYEIVRRPRTTPEIAVEPDVSVVIAAPQDATLVVMEADLRKRAALVTTPQRSVCRFLPPTSEGWFVAGRAHLCLGGQDRLKVASHLQDSMNVTRGFIVVQTHRPTRPEGTRDLVEAWHRDRAHIVFPDRIECCLGHFTDPEAFRPDGMKPAKTARC</sequence>
<protein>
    <submittedName>
        <fullName evidence="2">DUF45 domain-containing protein</fullName>
    </submittedName>
</protein>
<organism evidence="2 3">
    <name type="scientific">Paracoccus spongiarum</name>
    <dbReference type="NCBI Taxonomy" id="3064387"/>
    <lineage>
        <taxon>Bacteria</taxon>
        <taxon>Pseudomonadati</taxon>
        <taxon>Pseudomonadota</taxon>
        <taxon>Alphaproteobacteria</taxon>
        <taxon>Rhodobacterales</taxon>
        <taxon>Paracoccaceae</taxon>
        <taxon>Paracoccus</taxon>
    </lineage>
</organism>
<accession>A0ABT9JC70</accession>
<dbReference type="Pfam" id="PF01863">
    <property type="entry name" value="YgjP-like"/>
    <property type="match status" value="1"/>
</dbReference>
<evidence type="ECO:0000313" key="2">
    <source>
        <dbReference type="EMBL" id="MDP5307423.1"/>
    </source>
</evidence>
<gene>
    <name evidence="2" type="ORF">Q5Y72_10000</name>
</gene>
<dbReference type="Proteomes" id="UP001224997">
    <property type="component" value="Unassembled WGS sequence"/>
</dbReference>
<proteinExistence type="predicted"/>
<reference evidence="2 3" key="1">
    <citation type="submission" date="2023-08" db="EMBL/GenBank/DDBJ databases">
        <authorList>
            <person name="Park J.-S."/>
        </authorList>
    </citation>
    <scope>NUCLEOTIDE SEQUENCE [LARGE SCALE GENOMIC DNA]</scope>
    <source>
        <strain evidence="2 3">2205BS29-5</strain>
    </source>
</reference>
<dbReference type="InterPro" id="IPR002725">
    <property type="entry name" value="YgjP-like_metallopeptidase"/>
</dbReference>
<evidence type="ECO:0000313" key="3">
    <source>
        <dbReference type="Proteomes" id="UP001224997"/>
    </source>
</evidence>
<name>A0ABT9JC70_9RHOB</name>
<comment type="caution">
    <text evidence="2">The sequence shown here is derived from an EMBL/GenBank/DDBJ whole genome shotgun (WGS) entry which is preliminary data.</text>
</comment>
<dbReference type="RefSeq" id="WP_305963266.1">
    <property type="nucleotide sequence ID" value="NZ_JAVAMQ010000007.1"/>
</dbReference>
<dbReference type="EMBL" id="JAVAMQ010000007">
    <property type="protein sequence ID" value="MDP5307423.1"/>
    <property type="molecule type" value="Genomic_DNA"/>
</dbReference>
<feature type="domain" description="YgjP-like metallopeptidase" evidence="1">
    <location>
        <begin position="33"/>
        <end position="152"/>
    </location>
</feature>
<keyword evidence="3" id="KW-1185">Reference proteome</keyword>
<evidence type="ECO:0000259" key="1">
    <source>
        <dbReference type="Pfam" id="PF01863"/>
    </source>
</evidence>